<keyword evidence="4 7" id="KW-0547">Nucleotide-binding</keyword>
<comment type="caution">
    <text evidence="10">The sequence shown here is derived from an EMBL/GenBank/DDBJ whole genome shotgun (WGS) entry which is preliminary data.</text>
</comment>
<keyword evidence="11" id="KW-1185">Reference proteome</keyword>
<dbReference type="SMART" id="SM00248">
    <property type="entry name" value="ANK"/>
    <property type="match status" value="5"/>
</dbReference>
<dbReference type="SUPFAM" id="SSF56112">
    <property type="entry name" value="Protein kinase-like (PK-like)"/>
    <property type="match status" value="1"/>
</dbReference>
<reference evidence="10 11" key="1">
    <citation type="submission" date="2019-05" db="EMBL/GenBank/DDBJ databases">
        <title>The compact genome of Giardia muris reveals important steps in the evolution of intestinal protozoan parasites.</title>
        <authorList>
            <person name="Xu F."/>
            <person name="Jimenez-Gonzalez A."/>
            <person name="Einarsson E."/>
            <person name="Astvaldsson A."/>
            <person name="Peirasmaki D."/>
            <person name="Eckmann L."/>
            <person name="Andersson J.O."/>
            <person name="Svard S.G."/>
            <person name="Jerlstrom-Hultqvist J."/>
        </authorList>
    </citation>
    <scope>NUCLEOTIDE SEQUENCE [LARGE SCALE GENOMIC DNA]</scope>
    <source>
        <strain evidence="10 11">Roberts-Thomson</strain>
    </source>
</reference>
<dbReference type="PROSITE" id="PS50011">
    <property type="entry name" value="PROTEIN_KINASE_DOM"/>
    <property type="match status" value="1"/>
</dbReference>
<dbReference type="InterPro" id="IPR050660">
    <property type="entry name" value="NEK_Ser/Thr_kinase"/>
</dbReference>
<dbReference type="PROSITE" id="PS00108">
    <property type="entry name" value="PROTEIN_KINASE_ST"/>
    <property type="match status" value="1"/>
</dbReference>
<evidence type="ECO:0000256" key="8">
    <source>
        <dbReference type="SAM" id="Coils"/>
    </source>
</evidence>
<evidence type="ECO:0000256" key="1">
    <source>
        <dbReference type="ARBA" id="ARBA00010886"/>
    </source>
</evidence>
<dbReference type="VEuPathDB" id="GiardiaDB:GMRT_14531"/>
<dbReference type="PANTHER" id="PTHR43671:SF13">
    <property type="entry name" value="SERINE_THREONINE-PROTEIN KINASE NEK2"/>
    <property type="match status" value="1"/>
</dbReference>
<dbReference type="GO" id="GO:0004674">
    <property type="term" value="F:protein serine/threonine kinase activity"/>
    <property type="evidence" value="ECO:0007669"/>
    <property type="project" value="UniProtKB-EC"/>
</dbReference>
<dbReference type="Pfam" id="PF12796">
    <property type="entry name" value="Ank_2"/>
    <property type="match status" value="2"/>
</dbReference>
<dbReference type="SUPFAM" id="SSF48403">
    <property type="entry name" value="Ankyrin repeat"/>
    <property type="match status" value="1"/>
</dbReference>
<sequence length="571" mass="63572">MAHLFEHPGYVTLAFIGQGMYGKCYKVQHQETGQIFAVKVMTYTNPQGRTKQLLVQEMQLHRRLNHPNIIRCVSAIHDEDAMELRLFSEFCSGGDLKNYVARLGKDEYIPEERLWSMMGQILRALAYCHSPSKPGFEQGKKVIHRDLKPDNIMLSDNGTIKLADFGFSREIGFDDAAMTLVGSPMYMAPEVFQHKPYDEKCDIWSLGGVMHYMASKLVPYLVKTRVELERAINAENRAPIPAQYSREFKDIIATMMRLNPLDRPSAADLLKLPRFAKMFADQDANDVLNLDTLETGAPGVPEPNVERVSSQAPDAGLLKKAINQIVAKDGSSNQQVDLLSAQLEKQADLLADAEQRLNAMAELAQKRLEVITMLRCTNKSGRAVTDKGETALILAVKNRDYDMIRRLVPFEARTGNNQGKTALMYAADLDDTTAIGLLLDLEGGMQDIPGGTALMRACNGGKLNAAKMLVEKEKRLTKKDGSTALIFAVMNGTDALIDLLFPHEAGMAMKDGRTALMSACYAGRLNAVKKLLPVEHSMQDINGKTCVYYSERGNHKDVIDCVKKWIAEHEQ</sequence>
<evidence type="ECO:0000256" key="7">
    <source>
        <dbReference type="PROSITE-ProRule" id="PRU10141"/>
    </source>
</evidence>
<keyword evidence="5 10" id="KW-0418">Kinase</keyword>
<dbReference type="OrthoDB" id="10252354at2759"/>
<evidence type="ECO:0000256" key="3">
    <source>
        <dbReference type="ARBA" id="ARBA00022679"/>
    </source>
</evidence>
<dbReference type="Gene3D" id="1.25.40.20">
    <property type="entry name" value="Ankyrin repeat-containing domain"/>
    <property type="match status" value="1"/>
</dbReference>
<evidence type="ECO:0000256" key="6">
    <source>
        <dbReference type="ARBA" id="ARBA00022840"/>
    </source>
</evidence>
<evidence type="ECO:0000256" key="5">
    <source>
        <dbReference type="ARBA" id="ARBA00022777"/>
    </source>
</evidence>
<accession>A0A4Z1SVZ2</accession>
<organism evidence="10 11">
    <name type="scientific">Giardia muris</name>
    <dbReference type="NCBI Taxonomy" id="5742"/>
    <lineage>
        <taxon>Eukaryota</taxon>
        <taxon>Metamonada</taxon>
        <taxon>Diplomonadida</taxon>
        <taxon>Hexamitidae</taxon>
        <taxon>Giardiinae</taxon>
        <taxon>Giardia</taxon>
    </lineage>
</organism>
<feature type="coiled-coil region" evidence="8">
    <location>
        <begin position="336"/>
        <end position="363"/>
    </location>
</feature>
<name>A0A4Z1SVZ2_GIAMU</name>
<dbReference type="GO" id="GO:0005524">
    <property type="term" value="F:ATP binding"/>
    <property type="evidence" value="ECO:0007669"/>
    <property type="project" value="UniProtKB-UniRule"/>
</dbReference>
<evidence type="ECO:0000259" key="9">
    <source>
        <dbReference type="PROSITE" id="PS50011"/>
    </source>
</evidence>
<feature type="binding site" evidence="7">
    <location>
        <position position="39"/>
    </location>
    <ligand>
        <name>ATP</name>
        <dbReference type="ChEBI" id="CHEBI:30616"/>
    </ligand>
</feature>
<dbReference type="EMBL" id="VDLU01000002">
    <property type="protein sequence ID" value="TNJ29075.1"/>
    <property type="molecule type" value="Genomic_DNA"/>
</dbReference>
<dbReference type="Gene3D" id="3.30.200.20">
    <property type="entry name" value="Phosphorylase Kinase, domain 1"/>
    <property type="match status" value="1"/>
</dbReference>
<dbReference type="EC" id="2.7.11.1" evidence="2"/>
<dbReference type="PANTHER" id="PTHR43671">
    <property type="entry name" value="SERINE/THREONINE-PROTEIN KINASE NEK"/>
    <property type="match status" value="1"/>
</dbReference>
<dbReference type="InterPro" id="IPR017441">
    <property type="entry name" value="Protein_kinase_ATP_BS"/>
</dbReference>
<dbReference type="Pfam" id="PF00069">
    <property type="entry name" value="Pkinase"/>
    <property type="match status" value="1"/>
</dbReference>
<proteinExistence type="inferred from homology"/>
<dbReference type="InterPro" id="IPR000719">
    <property type="entry name" value="Prot_kinase_dom"/>
</dbReference>
<dbReference type="AlphaFoldDB" id="A0A4Z1SVZ2"/>
<feature type="domain" description="Protein kinase" evidence="9">
    <location>
        <begin position="10"/>
        <end position="275"/>
    </location>
</feature>
<dbReference type="PROSITE" id="PS00107">
    <property type="entry name" value="PROTEIN_KINASE_ATP"/>
    <property type="match status" value="1"/>
</dbReference>
<dbReference type="InterPro" id="IPR011009">
    <property type="entry name" value="Kinase-like_dom_sf"/>
</dbReference>
<evidence type="ECO:0000256" key="2">
    <source>
        <dbReference type="ARBA" id="ARBA00012513"/>
    </source>
</evidence>
<dbReference type="InterPro" id="IPR036770">
    <property type="entry name" value="Ankyrin_rpt-contain_sf"/>
</dbReference>
<keyword evidence="3" id="KW-0808">Transferase</keyword>
<dbReference type="Gene3D" id="1.10.510.10">
    <property type="entry name" value="Transferase(Phosphotransferase) domain 1"/>
    <property type="match status" value="1"/>
</dbReference>
<keyword evidence="6 7" id="KW-0067">ATP-binding</keyword>
<evidence type="ECO:0000313" key="10">
    <source>
        <dbReference type="EMBL" id="TNJ29075.1"/>
    </source>
</evidence>
<dbReference type="InterPro" id="IPR008271">
    <property type="entry name" value="Ser/Thr_kinase_AS"/>
</dbReference>
<comment type="similarity">
    <text evidence="1">Belongs to the protein kinase superfamily. NEK Ser/Thr protein kinase family. NIMA subfamily.</text>
</comment>
<gene>
    <name evidence="10" type="ORF">GMRT_14531</name>
</gene>
<keyword evidence="8" id="KW-0175">Coiled coil</keyword>
<protein>
    <recommendedName>
        <fullName evidence="2">non-specific serine/threonine protein kinase</fullName>
        <ecNumber evidence="2">2.7.11.1</ecNumber>
    </recommendedName>
</protein>
<dbReference type="InterPro" id="IPR002110">
    <property type="entry name" value="Ankyrin_rpt"/>
</dbReference>
<dbReference type="Proteomes" id="UP000315496">
    <property type="component" value="Chromosome 2"/>
</dbReference>
<evidence type="ECO:0000313" key="11">
    <source>
        <dbReference type="Proteomes" id="UP000315496"/>
    </source>
</evidence>
<dbReference type="SMART" id="SM00220">
    <property type="entry name" value="S_TKc"/>
    <property type="match status" value="1"/>
</dbReference>
<evidence type="ECO:0000256" key="4">
    <source>
        <dbReference type="ARBA" id="ARBA00022741"/>
    </source>
</evidence>